<dbReference type="AlphaFoldDB" id="A0AA52EJ04"/>
<dbReference type="KEGG" id="tmk:QGN29_04760"/>
<sequence length="165" mass="18383">MTKETEFTQKLDLLGSNLVLWPEEDQQRFILFAQTKEGQALIEEVRSLETVLSELKLEINTVDIDDTQRAALYSLSESPQQTFPKSKGTVFRKLSSLFEDAAASLTNKAIWTQVGSMSAALVIGLYLGIQPLTDVSVEMDESYDLSSDLFSDSYLTELIDEGGED</sequence>
<protein>
    <submittedName>
        <fullName evidence="1">Uncharacterized protein</fullName>
    </submittedName>
</protein>
<name>A0AA52EJ04_9PROT</name>
<reference evidence="1" key="1">
    <citation type="submission" date="2023-04" db="EMBL/GenBank/DDBJ databases">
        <title>Complete genome sequence of Temperatibacter marinus.</title>
        <authorList>
            <person name="Rong J.-C."/>
            <person name="Yi M.-L."/>
            <person name="Zhao Q."/>
        </authorList>
    </citation>
    <scope>NUCLEOTIDE SEQUENCE</scope>
    <source>
        <strain evidence="1">NBRC 110045</strain>
    </source>
</reference>
<dbReference type="Proteomes" id="UP001268683">
    <property type="component" value="Chromosome"/>
</dbReference>
<dbReference type="RefSeq" id="WP_310799538.1">
    <property type="nucleotide sequence ID" value="NZ_CP123872.1"/>
</dbReference>
<accession>A0AA52EJ04</accession>
<keyword evidence="2" id="KW-1185">Reference proteome</keyword>
<evidence type="ECO:0000313" key="2">
    <source>
        <dbReference type="Proteomes" id="UP001268683"/>
    </source>
</evidence>
<proteinExistence type="predicted"/>
<evidence type="ECO:0000313" key="1">
    <source>
        <dbReference type="EMBL" id="WND03685.1"/>
    </source>
</evidence>
<dbReference type="EMBL" id="CP123872">
    <property type="protein sequence ID" value="WND03685.1"/>
    <property type="molecule type" value="Genomic_DNA"/>
</dbReference>
<organism evidence="1 2">
    <name type="scientific">Temperatibacter marinus</name>
    <dbReference type="NCBI Taxonomy" id="1456591"/>
    <lineage>
        <taxon>Bacteria</taxon>
        <taxon>Pseudomonadati</taxon>
        <taxon>Pseudomonadota</taxon>
        <taxon>Alphaproteobacteria</taxon>
        <taxon>Kordiimonadales</taxon>
        <taxon>Temperatibacteraceae</taxon>
        <taxon>Temperatibacter</taxon>
    </lineage>
</organism>
<gene>
    <name evidence="1" type="ORF">QGN29_04760</name>
</gene>